<name>A0AAJ2P2Q7_OENOE</name>
<organism evidence="1 2">
    <name type="scientific">Oenococcus oeni</name>
    <name type="common">Leuconostoc oenos</name>
    <dbReference type="NCBI Taxonomy" id="1247"/>
    <lineage>
        <taxon>Bacteria</taxon>
        <taxon>Bacillati</taxon>
        <taxon>Bacillota</taxon>
        <taxon>Bacilli</taxon>
        <taxon>Lactobacillales</taxon>
        <taxon>Lactobacillaceae</taxon>
        <taxon>Oenococcus</taxon>
    </lineage>
</organism>
<evidence type="ECO:0000313" key="1">
    <source>
        <dbReference type="EMBL" id="MDV7715480.1"/>
    </source>
</evidence>
<dbReference type="AlphaFoldDB" id="A0AAJ2P2Q7"/>
<reference evidence="1" key="1">
    <citation type="submission" date="2019-10" db="EMBL/GenBank/DDBJ databases">
        <title>Malate fermentation in French cider.</title>
        <authorList>
            <person name="Cousin F.J."/>
            <person name="Medina Fernandez S."/>
            <person name="Misery B."/>
            <person name="Laplace J.-M."/>
            <person name="Cretenet M."/>
        </authorList>
    </citation>
    <scope>NUCLEOTIDE SEQUENCE</scope>
    <source>
        <strain evidence="1">UCMA15129</strain>
    </source>
</reference>
<protein>
    <submittedName>
        <fullName evidence="1">Uncharacterized protein</fullName>
    </submittedName>
</protein>
<dbReference type="EMBL" id="WERV01000005">
    <property type="protein sequence ID" value="MDV7715480.1"/>
    <property type="molecule type" value="Genomic_DNA"/>
</dbReference>
<dbReference type="Proteomes" id="UP001281024">
    <property type="component" value="Unassembled WGS sequence"/>
</dbReference>
<sequence>MYEMFFLLFLTVKRDEDKISSLTYKKKKAFNDSTIFLNLFSAIKKREYCFYFKKLIRNYWLLVI</sequence>
<comment type="caution">
    <text evidence="1">The sequence shown here is derived from an EMBL/GenBank/DDBJ whole genome shotgun (WGS) entry which is preliminary data.</text>
</comment>
<accession>A0AAJ2P2Q7</accession>
<gene>
    <name evidence="1" type="ORF">GA838_06965</name>
</gene>
<proteinExistence type="predicted"/>
<evidence type="ECO:0000313" key="2">
    <source>
        <dbReference type="Proteomes" id="UP001281024"/>
    </source>
</evidence>